<dbReference type="CDD" id="cd07821">
    <property type="entry name" value="PYR_PYL_RCAR_like"/>
    <property type="match status" value="1"/>
</dbReference>
<dbReference type="PANTHER" id="PTHR33789">
    <property type="entry name" value="LACHRYMATORY-FACTOR SYNTHASE"/>
    <property type="match status" value="1"/>
</dbReference>
<dbReference type="InterPro" id="IPR019587">
    <property type="entry name" value="Polyketide_cyclase/dehydratase"/>
</dbReference>
<organism evidence="2 3">
    <name type="scientific">Lithospermum erythrorhizon</name>
    <name type="common">Purple gromwell</name>
    <name type="synonym">Lithospermum officinale var. erythrorhizon</name>
    <dbReference type="NCBI Taxonomy" id="34254"/>
    <lineage>
        <taxon>Eukaryota</taxon>
        <taxon>Viridiplantae</taxon>
        <taxon>Streptophyta</taxon>
        <taxon>Embryophyta</taxon>
        <taxon>Tracheophyta</taxon>
        <taxon>Spermatophyta</taxon>
        <taxon>Magnoliopsida</taxon>
        <taxon>eudicotyledons</taxon>
        <taxon>Gunneridae</taxon>
        <taxon>Pentapetalae</taxon>
        <taxon>asterids</taxon>
        <taxon>lamiids</taxon>
        <taxon>Boraginales</taxon>
        <taxon>Boraginaceae</taxon>
        <taxon>Boraginoideae</taxon>
        <taxon>Lithospermeae</taxon>
        <taxon>Lithospermum</taxon>
    </lineage>
</organism>
<dbReference type="Proteomes" id="UP001454036">
    <property type="component" value="Unassembled WGS sequence"/>
</dbReference>
<dbReference type="InterPro" id="IPR023393">
    <property type="entry name" value="START-like_dom_sf"/>
</dbReference>
<dbReference type="EMBL" id="BAABME010010883">
    <property type="protein sequence ID" value="GAA0182741.1"/>
    <property type="molecule type" value="Genomic_DNA"/>
</dbReference>
<evidence type="ECO:0000313" key="2">
    <source>
        <dbReference type="EMBL" id="GAA0182741.1"/>
    </source>
</evidence>
<feature type="chain" id="PRO_5043382861" evidence="1">
    <location>
        <begin position="19"/>
        <end position="171"/>
    </location>
</feature>
<dbReference type="GO" id="GO:0004864">
    <property type="term" value="F:protein phosphatase inhibitor activity"/>
    <property type="evidence" value="ECO:0007669"/>
    <property type="project" value="UniProtKB-ARBA"/>
</dbReference>
<dbReference type="InterPro" id="IPR053249">
    <property type="entry name" value="LFS"/>
</dbReference>
<proteinExistence type="predicted"/>
<name>A0AAV3RRK4_LITER</name>
<dbReference type="AlphaFoldDB" id="A0AAV3RRK4"/>
<protein>
    <submittedName>
        <fullName evidence="2">Uncharacterized protein</fullName>
    </submittedName>
</protein>
<evidence type="ECO:0000256" key="1">
    <source>
        <dbReference type="SAM" id="SignalP"/>
    </source>
</evidence>
<reference evidence="2 3" key="1">
    <citation type="submission" date="2024-01" db="EMBL/GenBank/DDBJ databases">
        <title>The complete chloroplast genome sequence of Lithospermum erythrorhizon: insights into the phylogenetic relationship among Boraginaceae species and the maternal lineages of purple gromwells.</title>
        <authorList>
            <person name="Okada T."/>
            <person name="Watanabe K."/>
        </authorList>
    </citation>
    <scope>NUCLEOTIDE SEQUENCE [LARGE SCALE GENOMIC DNA]</scope>
</reference>
<accession>A0AAV3RRK4</accession>
<dbReference type="Gene3D" id="3.30.530.20">
    <property type="match status" value="1"/>
</dbReference>
<gene>
    <name evidence="2" type="ORF">LIER_30417</name>
</gene>
<sequence>MADIFLLLLLTSCQTIMATKDWELNLSAKINGPTVDQVWPYLADYCNLYKIYPTDVTFCDKGTKVQPGLNRYSLTKSPTPSDPNSTVVFWVAEELLKISATEKYVTYEIQENNRGIDKLIATMQVLPSGDNGCKFKWTIVASPFGGLTHKVFVESFEGFLSSIVSLIENLF</sequence>
<keyword evidence="3" id="KW-1185">Reference proteome</keyword>
<dbReference type="PANTHER" id="PTHR33789:SF11">
    <property type="entry name" value="OS05G0202300 PROTEIN"/>
    <property type="match status" value="1"/>
</dbReference>
<feature type="signal peptide" evidence="1">
    <location>
        <begin position="1"/>
        <end position="18"/>
    </location>
</feature>
<dbReference type="Pfam" id="PF10604">
    <property type="entry name" value="Polyketide_cyc2"/>
    <property type="match status" value="1"/>
</dbReference>
<dbReference type="SUPFAM" id="SSF55961">
    <property type="entry name" value="Bet v1-like"/>
    <property type="match status" value="1"/>
</dbReference>
<evidence type="ECO:0000313" key="3">
    <source>
        <dbReference type="Proteomes" id="UP001454036"/>
    </source>
</evidence>
<keyword evidence="1" id="KW-0732">Signal</keyword>
<comment type="caution">
    <text evidence="2">The sequence shown here is derived from an EMBL/GenBank/DDBJ whole genome shotgun (WGS) entry which is preliminary data.</text>
</comment>